<accession>A0A067PZV2</accession>
<evidence type="ECO:0000256" key="2">
    <source>
        <dbReference type="ARBA" id="ARBA00022771"/>
    </source>
</evidence>
<organism evidence="7 8">
    <name type="scientific">Jaapia argillacea MUCL 33604</name>
    <dbReference type="NCBI Taxonomy" id="933084"/>
    <lineage>
        <taxon>Eukaryota</taxon>
        <taxon>Fungi</taxon>
        <taxon>Dikarya</taxon>
        <taxon>Basidiomycota</taxon>
        <taxon>Agaricomycotina</taxon>
        <taxon>Agaricomycetes</taxon>
        <taxon>Agaricomycetidae</taxon>
        <taxon>Jaapiales</taxon>
        <taxon>Jaapiaceae</taxon>
        <taxon>Jaapia</taxon>
    </lineage>
</organism>
<evidence type="ECO:0000259" key="6">
    <source>
        <dbReference type="PROSITE" id="PS50865"/>
    </source>
</evidence>
<evidence type="ECO:0000256" key="5">
    <source>
        <dbReference type="SAM" id="MobiDB-lite"/>
    </source>
</evidence>
<evidence type="ECO:0000256" key="1">
    <source>
        <dbReference type="ARBA" id="ARBA00022723"/>
    </source>
</evidence>
<dbReference type="HOGENOM" id="CLU_943547_0_0_1"/>
<keyword evidence="8" id="KW-1185">Reference proteome</keyword>
<dbReference type="STRING" id="933084.A0A067PZV2"/>
<evidence type="ECO:0000256" key="3">
    <source>
        <dbReference type="ARBA" id="ARBA00022833"/>
    </source>
</evidence>
<evidence type="ECO:0000313" key="7">
    <source>
        <dbReference type="EMBL" id="KDQ60348.1"/>
    </source>
</evidence>
<name>A0A067PZV2_9AGAM</name>
<protein>
    <recommendedName>
        <fullName evidence="6">MYND-type domain-containing protein</fullName>
    </recommendedName>
</protein>
<dbReference type="Pfam" id="PF01753">
    <property type="entry name" value="zf-MYND"/>
    <property type="match status" value="1"/>
</dbReference>
<proteinExistence type="predicted"/>
<dbReference type="EMBL" id="KL197714">
    <property type="protein sequence ID" value="KDQ60348.1"/>
    <property type="molecule type" value="Genomic_DNA"/>
</dbReference>
<dbReference type="PROSITE" id="PS50865">
    <property type="entry name" value="ZF_MYND_2"/>
    <property type="match status" value="1"/>
</dbReference>
<dbReference type="OrthoDB" id="508139at2759"/>
<dbReference type="InterPro" id="IPR002893">
    <property type="entry name" value="Znf_MYND"/>
</dbReference>
<dbReference type="SUPFAM" id="SSF144232">
    <property type="entry name" value="HIT/MYND zinc finger-like"/>
    <property type="match status" value="1"/>
</dbReference>
<dbReference type="AlphaFoldDB" id="A0A067PZV2"/>
<keyword evidence="3" id="KW-0862">Zinc</keyword>
<dbReference type="Gene3D" id="6.10.140.2220">
    <property type="match status" value="1"/>
</dbReference>
<keyword evidence="1" id="KW-0479">Metal-binding</keyword>
<feature type="region of interest" description="Disordered" evidence="5">
    <location>
        <begin position="263"/>
        <end position="283"/>
    </location>
</feature>
<dbReference type="InParanoid" id="A0A067PZV2"/>
<evidence type="ECO:0000256" key="4">
    <source>
        <dbReference type="PROSITE-ProRule" id="PRU00134"/>
    </source>
</evidence>
<dbReference type="Proteomes" id="UP000027265">
    <property type="component" value="Unassembled WGS sequence"/>
</dbReference>
<reference evidence="8" key="1">
    <citation type="journal article" date="2014" name="Proc. Natl. Acad. Sci. U.S.A.">
        <title>Extensive sampling of basidiomycete genomes demonstrates inadequacy of the white-rot/brown-rot paradigm for wood decay fungi.</title>
        <authorList>
            <person name="Riley R."/>
            <person name="Salamov A.A."/>
            <person name="Brown D.W."/>
            <person name="Nagy L.G."/>
            <person name="Floudas D."/>
            <person name="Held B.W."/>
            <person name="Levasseur A."/>
            <person name="Lombard V."/>
            <person name="Morin E."/>
            <person name="Otillar R."/>
            <person name="Lindquist E.A."/>
            <person name="Sun H."/>
            <person name="LaButti K.M."/>
            <person name="Schmutz J."/>
            <person name="Jabbour D."/>
            <person name="Luo H."/>
            <person name="Baker S.E."/>
            <person name="Pisabarro A.G."/>
            <person name="Walton J.D."/>
            <person name="Blanchette R.A."/>
            <person name="Henrissat B."/>
            <person name="Martin F."/>
            <person name="Cullen D."/>
            <person name="Hibbett D.S."/>
            <person name="Grigoriev I.V."/>
        </authorList>
    </citation>
    <scope>NUCLEOTIDE SEQUENCE [LARGE SCALE GENOMIC DNA]</scope>
    <source>
        <strain evidence="8">MUCL 33604</strain>
    </source>
</reference>
<sequence length="295" mass="32498">MSCDNANCTAKSSALNLSQCSLCKTAAYCSDACKRAAAPSHKKECSKIVVNGLHLIVTYDEAQEGDGDDEDEDEESDTAWLKHLHINIVSGEGETVGRIKIQIITPSKAYEGLFLSLDEESSELSQFAVIFDDDGRLLKSVGKAGSGCWSPKDTSPGGILVYIEELVVEKPWRDRGVGSWALPRLYLLDPLKKARFLFTWPTVLNHLEPTTVPVGQEPTLQQKAEWAAKKEGIAAFFRKVGFRRVGTSSFFCFAKDPKHRSRSISIEEDAKHHSPPPSPRMSIDEMVAALSAARR</sequence>
<evidence type="ECO:0000313" key="8">
    <source>
        <dbReference type="Proteomes" id="UP000027265"/>
    </source>
</evidence>
<dbReference type="GO" id="GO:0008270">
    <property type="term" value="F:zinc ion binding"/>
    <property type="evidence" value="ECO:0007669"/>
    <property type="project" value="UniProtKB-KW"/>
</dbReference>
<keyword evidence="2 4" id="KW-0863">Zinc-finger</keyword>
<feature type="domain" description="MYND-type" evidence="6">
    <location>
        <begin position="5"/>
        <end position="45"/>
    </location>
</feature>
<gene>
    <name evidence="7" type="ORF">JAAARDRAFT_205308</name>
</gene>